<comment type="caution">
    <text evidence="1">The sequence shown here is derived from an EMBL/GenBank/DDBJ whole genome shotgun (WGS) entry which is preliminary data.</text>
</comment>
<gene>
    <name evidence="1" type="ORF">MKW94_003289</name>
</gene>
<dbReference type="EMBL" id="JAJJMA010197268">
    <property type="protein sequence ID" value="MCL7039057.1"/>
    <property type="molecule type" value="Genomic_DNA"/>
</dbReference>
<dbReference type="Proteomes" id="UP001177140">
    <property type="component" value="Unassembled WGS sequence"/>
</dbReference>
<sequence>MAKPGKVVGPVVPYENSSSIRDAYDPRTYIRNAVLPPQPIPSTYGIRRTNGMVNQEKSVSETERDISLARQSQLSQCNMMAKLAPEVAIDINSSHFYLARAGLTSKIDQTDNNNNQIAIDTNLLQAKSQFGEMGVAAAAAAAARRKVSTVQYGMSRMY</sequence>
<keyword evidence="2" id="KW-1185">Reference proteome</keyword>
<evidence type="ECO:0000313" key="2">
    <source>
        <dbReference type="Proteomes" id="UP001177140"/>
    </source>
</evidence>
<protein>
    <submittedName>
        <fullName evidence="1">Uncharacterized protein</fullName>
    </submittedName>
</protein>
<reference evidence="1" key="1">
    <citation type="submission" date="2022-03" db="EMBL/GenBank/DDBJ databases">
        <title>A functionally conserved STORR gene fusion in Papaver species that diverged 16.8 million years ago.</title>
        <authorList>
            <person name="Catania T."/>
        </authorList>
    </citation>
    <scope>NUCLEOTIDE SEQUENCE</scope>
    <source>
        <strain evidence="1">S-191538</strain>
    </source>
</reference>
<accession>A0AA42APU6</accession>
<organism evidence="1 2">
    <name type="scientific">Papaver nudicaule</name>
    <name type="common">Iceland poppy</name>
    <dbReference type="NCBI Taxonomy" id="74823"/>
    <lineage>
        <taxon>Eukaryota</taxon>
        <taxon>Viridiplantae</taxon>
        <taxon>Streptophyta</taxon>
        <taxon>Embryophyta</taxon>
        <taxon>Tracheophyta</taxon>
        <taxon>Spermatophyta</taxon>
        <taxon>Magnoliopsida</taxon>
        <taxon>Ranunculales</taxon>
        <taxon>Papaveraceae</taxon>
        <taxon>Papaveroideae</taxon>
        <taxon>Papaver</taxon>
    </lineage>
</organism>
<evidence type="ECO:0000313" key="1">
    <source>
        <dbReference type="EMBL" id="MCL7039057.1"/>
    </source>
</evidence>
<dbReference type="AlphaFoldDB" id="A0AA42APU6"/>
<proteinExistence type="predicted"/>
<name>A0AA42APU6_PAPNU</name>